<evidence type="ECO:0000256" key="6">
    <source>
        <dbReference type="ARBA" id="ARBA00022777"/>
    </source>
</evidence>
<evidence type="ECO:0000259" key="14">
    <source>
        <dbReference type="PROSITE" id="PS50146"/>
    </source>
</evidence>
<comment type="subunit">
    <text evidence="3 11">Monomer.</text>
</comment>
<feature type="region of interest" description="Disordered" evidence="13">
    <location>
        <begin position="442"/>
        <end position="477"/>
    </location>
</feature>
<dbReference type="GO" id="GO:0006952">
    <property type="term" value="P:defense response"/>
    <property type="evidence" value="ECO:0007669"/>
    <property type="project" value="UniProtKB-UniRule"/>
</dbReference>
<dbReference type="InterPro" id="IPR001206">
    <property type="entry name" value="Diacylglycerol_kinase_cat_dom"/>
</dbReference>
<keyword evidence="7 11" id="KW-0611">Plant defense</keyword>
<dbReference type="PROSITE" id="PS50146">
    <property type="entry name" value="DAGK"/>
    <property type="match status" value="1"/>
</dbReference>
<dbReference type="PANTHER" id="PTHR11255">
    <property type="entry name" value="DIACYLGLYCEROL KINASE"/>
    <property type="match status" value="1"/>
</dbReference>
<gene>
    <name evidence="15" type="ORF">CFOL_v3_08222</name>
</gene>
<protein>
    <recommendedName>
        <fullName evidence="11 12">Diacylglycerol kinase</fullName>
        <ecNumber evidence="11 12">2.7.1.107</ecNumber>
    </recommendedName>
</protein>
<dbReference type="SUPFAM" id="SSF111331">
    <property type="entry name" value="NAD kinase/diacylglycerol kinase-like"/>
    <property type="match status" value="1"/>
</dbReference>
<keyword evidence="4 11" id="KW-0808">Transferase</keyword>
<dbReference type="InterPro" id="IPR037607">
    <property type="entry name" value="DGK"/>
</dbReference>
<evidence type="ECO:0000256" key="1">
    <source>
        <dbReference type="ARBA" id="ARBA00001383"/>
    </source>
</evidence>
<evidence type="ECO:0000256" key="2">
    <source>
        <dbReference type="ARBA" id="ARBA00009280"/>
    </source>
</evidence>
<dbReference type="SMART" id="SM00046">
    <property type="entry name" value="DAGKc"/>
    <property type="match status" value="1"/>
</dbReference>
<keyword evidence="6 11" id="KW-0418">Kinase</keyword>
<evidence type="ECO:0000256" key="9">
    <source>
        <dbReference type="ARBA" id="ARBA00023016"/>
    </source>
</evidence>
<comment type="caution">
    <text evidence="15">The sequence shown here is derived from an EMBL/GenBank/DDBJ whole genome shotgun (WGS) entry which is preliminary data.</text>
</comment>
<dbReference type="FunCoup" id="A0A1Q3BA36">
    <property type="interactions" value="299"/>
</dbReference>
<feature type="domain" description="DAGKc" evidence="14">
    <location>
        <begin position="38"/>
        <end position="191"/>
    </location>
</feature>
<dbReference type="Gene3D" id="3.40.50.10330">
    <property type="entry name" value="Probable inorganic polyphosphate/atp-NAD kinase, domain 1"/>
    <property type="match status" value="1"/>
</dbReference>
<organism evidence="15 16">
    <name type="scientific">Cephalotus follicularis</name>
    <name type="common">Albany pitcher plant</name>
    <dbReference type="NCBI Taxonomy" id="3775"/>
    <lineage>
        <taxon>Eukaryota</taxon>
        <taxon>Viridiplantae</taxon>
        <taxon>Streptophyta</taxon>
        <taxon>Embryophyta</taxon>
        <taxon>Tracheophyta</taxon>
        <taxon>Spermatophyta</taxon>
        <taxon>Magnoliopsida</taxon>
        <taxon>eudicotyledons</taxon>
        <taxon>Gunneridae</taxon>
        <taxon>Pentapetalae</taxon>
        <taxon>rosids</taxon>
        <taxon>fabids</taxon>
        <taxon>Oxalidales</taxon>
        <taxon>Cephalotaceae</taxon>
        <taxon>Cephalotus</taxon>
    </lineage>
</organism>
<dbReference type="STRING" id="3775.A0A1Q3BA36"/>
<evidence type="ECO:0000256" key="11">
    <source>
        <dbReference type="PIRNR" id="PIRNR030829"/>
    </source>
</evidence>
<reference evidence="16" key="1">
    <citation type="submission" date="2016-04" db="EMBL/GenBank/DDBJ databases">
        <title>Cephalotus genome sequencing.</title>
        <authorList>
            <person name="Fukushima K."/>
            <person name="Hasebe M."/>
            <person name="Fang X."/>
        </authorList>
    </citation>
    <scope>NUCLEOTIDE SEQUENCE [LARGE SCALE GENOMIC DNA]</scope>
    <source>
        <strain evidence="16">cv. St1</strain>
    </source>
</reference>
<dbReference type="EMBL" id="BDDD01000362">
    <property type="protein sequence ID" value="GAV64704.1"/>
    <property type="molecule type" value="Genomic_DNA"/>
</dbReference>
<feature type="compositionally biased region" description="Acidic residues" evidence="13">
    <location>
        <begin position="454"/>
        <end position="466"/>
    </location>
</feature>
<sequence length="491" mass="55022">MEESASVEEDCKLLKEFYIPTYVLIAESQPEESTAPDVPTCPVLVFINSRSGGQLGGDLLLTYRSLLNQHQVIDLGEEAPDKVLQRVYLNLEKLKAKDDEFAAKIQERLRIIVAGGDGTAGWLLGVVCDLKLSHPPPIATVPLGTGNNLPFAFGWGKRNPGTDRHSVLSFLDQVLKAKEMKIDNWHIVMRMRAPKEGACDPIAPLELPHSLHAFHRVSSTDELNREGYHTFRGGFWNYFSMGMDAQVSYAFHSERKLHPDKFKNQLVNQSTYAKLGCTQGWFCASLFHPASRNIAQLAKVKIMKRHGQWQELEVPHSIRSIICLNLPSFSGGLNPWGTPNNRKRSDRDLTPPYVDDGLLEVVGFRDAWHGLILIAPKGHGTRLAQAHRIRFEFHKGAADHTFMRIDGEPWKQPLPVNDDTVVVEISHLGQVNMLATHNCRSKSFNDPLTPSDPNAEDDDGNDDSMQGEEWRKFGAADTFKIPDEVDISHLS</sequence>
<dbReference type="Gene3D" id="2.60.200.40">
    <property type="match status" value="1"/>
</dbReference>
<proteinExistence type="inferred from homology"/>
<feature type="compositionally biased region" description="Basic and acidic residues" evidence="13">
    <location>
        <begin position="468"/>
        <end position="477"/>
    </location>
</feature>
<accession>A0A1Q3BA36</accession>
<dbReference type="Pfam" id="PF00609">
    <property type="entry name" value="DAGK_acc"/>
    <property type="match status" value="1"/>
</dbReference>
<evidence type="ECO:0000256" key="4">
    <source>
        <dbReference type="ARBA" id="ARBA00022679"/>
    </source>
</evidence>
<comment type="function">
    <text evidence="10">Phosphorylates the second messenger diacylglycerol (DAG) to generate phosphatidic acid (PA), another important signaling molecule. PA is required for plant development and responses to abiotic stress and pathogen attack. May be involved in the accumulation of PA during cold stress.</text>
</comment>
<dbReference type="Proteomes" id="UP000187406">
    <property type="component" value="Unassembled WGS sequence"/>
</dbReference>
<dbReference type="OrthoDB" id="242257at2759"/>
<dbReference type="InterPro" id="IPR016064">
    <property type="entry name" value="NAD/diacylglycerol_kinase_sf"/>
</dbReference>
<dbReference type="InterPro" id="IPR000756">
    <property type="entry name" value="Diacylglycerol_kin_accessory"/>
</dbReference>
<evidence type="ECO:0000313" key="15">
    <source>
        <dbReference type="EMBL" id="GAV64704.1"/>
    </source>
</evidence>
<dbReference type="FunFam" id="3.40.50.10330:FF:000016">
    <property type="entry name" value="Diacylglycerol kinase"/>
    <property type="match status" value="1"/>
</dbReference>
<evidence type="ECO:0000256" key="10">
    <source>
        <dbReference type="ARBA" id="ARBA00060336"/>
    </source>
</evidence>
<keyword evidence="9 11" id="KW-0346">Stress response</keyword>
<dbReference type="GO" id="GO:0004143">
    <property type="term" value="F:ATP-dependent diacylglycerol kinase activity"/>
    <property type="evidence" value="ECO:0007669"/>
    <property type="project" value="UniProtKB-UniRule"/>
</dbReference>
<dbReference type="PIRSF" id="PIRSF030829">
    <property type="entry name" value="Diacylglycerol_kinase_pln"/>
    <property type="match status" value="1"/>
</dbReference>
<dbReference type="GO" id="GO:0007200">
    <property type="term" value="P:phospholipase C-activating G protein-coupled receptor signaling pathway"/>
    <property type="evidence" value="ECO:0007669"/>
    <property type="project" value="UniProtKB-UniRule"/>
</dbReference>
<dbReference type="SMART" id="SM00045">
    <property type="entry name" value="DAGKa"/>
    <property type="match status" value="1"/>
</dbReference>
<keyword evidence="5 11" id="KW-0547">Nucleotide-binding</keyword>
<dbReference type="FunFam" id="2.60.200.40:FF:000007">
    <property type="entry name" value="diacylglycerol kinase"/>
    <property type="match status" value="1"/>
</dbReference>
<dbReference type="GO" id="GO:0005524">
    <property type="term" value="F:ATP binding"/>
    <property type="evidence" value="ECO:0007669"/>
    <property type="project" value="UniProtKB-UniRule"/>
</dbReference>
<dbReference type="InParanoid" id="A0A1Q3BA36"/>
<evidence type="ECO:0000256" key="3">
    <source>
        <dbReference type="ARBA" id="ARBA00011245"/>
    </source>
</evidence>
<dbReference type="InterPro" id="IPR017438">
    <property type="entry name" value="ATP-NAD_kinase_N"/>
</dbReference>
<evidence type="ECO:0000256" key="13">
    <source>
        <dbReference type="SAM" id="MobiDB-lite"/>
    </source>
</evidence>
<dbReference type="GO" id="GO:0016020">
    <property type="term" value="C:membrane"/>
    <property type="evidence" value="ECO:0007669"/>
    <property type="project" value="TreeGrafter"/>
</dbReference>
<dbReference type="Pfam" id="PF00781">
    <property type="entry name" value="DAGK_cat"/>
    <property type="match status" value="1"/>
</dbReference>
<keyword evidence="8 11" id="KW-0067">ATP-binding</keyword>
<keyword evidence="16" id="KW-1185">Reference proteome</keyword>
<comment type="catalytic activity">
    <reaction evidence="1 11 12">
        <text>a 1,2-diacyl-sn-glycerol + ATP = a 1,2-diacyl-sn-glycero-3-phosphate + ADP + H(+)</text>
        <dbReference type="Rhea" id="RHEA:10272"/>
        <dbReference type="ChEBI" id="CHEBI:15378"/>
        <dbReference type="ChEBI" id="CHEBI:17815"/>
        <dbReference type="ChEBI" id="CHEBI:30616"/>
        <dbReference type="ChEBI" id="CHEBI:58608"/>
        <dbReference type="ChEBI" id="CHEBI:456216"/>
        <dbReference type="EC" id="2.7.1.107"/>
    </reaction>
</comment>
<evidence type="ECO:0000256" key="12">
    <source>
        <dbReference type="RuleBase" id="RU361128"/>
    </source>
</evidence>
<dbReference type="InterPro" id="IPR016961">
    <property type="entry name" value="Diacylglycerol_kinase_pln"/>
</dbReference>
<evidence type="ECO:0000256" key="7">
    <source>
        <dbReference type="ARBA" id="ARBA00022821"/>
    </source>
</evidence>
<dbReference type="AlphaFoldDB" id="A0A1Q3BA36"/>
<evidence type="ECO:0000313" key="16">
    <source>
        <dbReference type="Proteomes" id="UP000187406"/>
    </source>
</evidence>
<name>A0A1Q3BA36_CEPFO</name>
<dbReference type="PANTHER" id="PTHR11255:SF98">
    <property type="entry name" value="DIACYLGLYCEROL KINASE 5"/>
    <property type="match status" value="1"/>
</dbReference>
<comment type="similarity">
    <text evidence="2 11 12">Belongs to the eukaryotic diacylglycerol kinase family.</text>
</comment>
<dbReference type="EC" id="2.7.1.107" evidence="11 12"/>
<evidence type="ECO:0000256" key="5">
    <source>
        <dbReference type="ARBA" id="ARBA00022741"/>
    </source>
</evidence>
<evidence type="ECO:0000256" key="8">
    <source>
        <dbReference type="ARBA" id="ARBA00022840"/>
    </source>
</evidence>